<dbReference type="PROSITE" id="PS00232">
    <property type="entry name" value="CADHERIN_1"/>
    <property type="match status" value="1"/>
</dbReference>
<evidence type="ECO:0000313" key="10">
    <source>
        <dbReference type="Ensembl" id="ENSHHUP00000016050.1"/>
    </source>
</evidence>
<evidence type="ECO:0000256" key="4">
    <source>
        <dbReference type="ARBA" id="ARBA00022837"/>
    </source>
</evidence>
<dbReference type="InterPro" id="IPR015919">
    <property type="entry name" value="Cadherin-like_sf"/>
</dbReference>
<keyword evidence="11" id="KW-1185">Reference proteome</keyword>
<evidence type="ECO:0000313" key="11">
    <source>
        <dbReference type="Proteomes" id="UP000314982"/>
    </source>
</evidence>
<dbReference type="PROSITE" id="PS50268">
    <property type="entry name" value="CADHERIN_2"/>
    <property type="match status" value="1"/>
</dbReference>
<dbReference type="GO" id="GO:0009653">
    <property type="term" value="P:anatomical structure morphogenesis"/>
    <property type="evidence" value="ECO:0007669"/>
    <property type="project" value="UniProtKB-ARBA"/>
</dbReference>
<dbReference type="InterPro" id="IPR020894">
    <property type="entry name" value="Cadherin_CS"/>
</dbReference>
<protein>
    <recommendedName>
        <fullName evidence="9">Cadherin domain-containing protein</fullName>
    </recommendedName>
</protein>
<evidence type="ECO:0000256" key="1">
    <source>
        <dbReference type="ARBA" id="ARBA00004370"/>
    </source>
</evidence>
<dbReference type="STRING" id="62062.ENSHHUP00000016050"/>
<keyword evidence="7" id="KW-0472">Membrane</keyword>
<keyword evidence="2" id="KW-0812">Transmembrane</keyword>
<keyword evidence="6" id="KW-1133">Transmembrane helix</keyword>
<dbReference type="SMART" id="SM00112">
    <property type="entry name" value="CA"/>
    <property type="match status" value="1"/>
</dbReference>
<accession>A0A4W5KZT3</accession>
<evidence type="ECO:0000259" key="9">
    <source>
        <dbReference type="PROSITE" id="PS50268"/>
    </source>
</evidence>
<dbReference type="SUPFAM" id="SSF49313">
    <property type="entry name" value="Cadherin-like"/>
    <property type="match status" value="1"/>
</dbReference>
<keyword evidence="5" id="KW-0130">Cell adhesion</keyword>
<proteinExistence type="predicted"/>
<reference evidence="11" key="1">
    <citation type="submission" date="2018-06" db="EMBL/GenBank/DDBJ databases">
        <title>Genome assembly of Danube salmon.</title>
        <authorList>
            <person name="Macqueen D.J."/>
            <person name="Gundappa M.K."/>
        </authorList>
    </citation>
    <scope>NUCLEOTIDE SEQUENCE [LARGE SCALE GENOMIC DNA]</scope>
</reference>
<dbReference type="PANTHER" id="PTHR24025">
    <property type="entry name" value="DESMOGLEIN FAMILY MEMBER"/>
    <property type="match status" value="1"/>
</dbReference>
<dbReference type="AlphaFoldDB" id="A0A4W5KZT3"/>
<dbReference type="InterPro" id="IPR050971">
    <property type="entry name" value="Cadherin-domain_protein"/>
</dbReference>
<evidence type="ECO:0000256" key="3">
    <source>
        <dbReference type="ARBA" id="ARBA00022737"/>
    </source>
</evidence>
<dbReference type="Gene3D" id="2.60.40.60">
    <property type="entry name" value="Cadherins"/>
    <property type="match status" value="2"/>
</dbReference>
<keyword evidence="3" id="KW-0677">Repeat</keyword>
<keyword evidence="4 8" id="KW-0106">Calcium</keyword>
<feature type="domain" description="Cadherin" evidence="9">
    <location>
        <begin position="2"/>
        <end position="67"/>
    </location>
</feature>
<comment type="subcellular location">
    <subcellularLocation>
        <location evidence="1">Membrane</location>
    </subcellularLocation>
</comment>
<evidence type="ECO:0000256" key="2">
    <source>
        <dbReference type="ARBA" id="ARBA00022692"/>
    </source>
</evidence>
<dbReference type="Proteomes" id="UP000314982">
    <property type="component" value="Unassembled WGS sequence"/>
</dbReference>
<dbReference type="PANTHER" id="PTHR24025:SF23">
    <property type="entry name" value="NEURAL-CADHERIN"/>
    <property type="match status" value="1"/>
</dbReference>
<reference evidence="10" key="2">
    <citation type="submission" date="2025-08" db="UniProtKB">
        <authorList>
            <consortium name="Ensembl"/>
        </authorList>
    </citation>
    <scope>IDENTIFICATION</scope>
</reference>
<evidence type="ECO:0000256" key="5">
    <source>
        <dbReference type="ARBA" id="ARBA00022889"/>
    </source>
</evidence>
<dbReference type="GO" id="GO:0005886">
    <property type="term" value="C:plasma membrane"/>
    <property type="evidence" value="ECO:0007669"/>
    <property type="project" value="InterPro"/>
</dbReference>
<dbReference type="GeneTree" id="ENSGT00940000154981"/>
<dbReference type="Pfam" id="PF00028">
    <property type="entry name" value="Cadherin"/>
    <property type="match status" value="1"/>
</dbReference>
<evidence type="ECO:0000256" key="8">
    <source>
        <dbReference type="PROSITE-ProRule" id="PRU00043"/>
    </source>
</evidence>
<dbReference type="GO" id="GO:0005509">
    <property type="term" value="F:calcium ion binding"/>
    <property type="evidence" value="ECO:0007669"/>
    <property type="project" value="UniProtKB-UniRule"/>
</dbReference>
<dbReference type="CDD" id="cd11304">
    <property type="entry name" value="Cadherin_repeat"/>
    <property type="match status" value="1"/>
</dbReference>
<evidence type="ECO:0000256" key="7">
    <source>
        <dbReference type="ARBA" id="ARBA00023136"/>
    </source>
</evidence>
<name>A0A4W5KZT3_9TELE</name>
<dbReference type="GO" id="GO:0007156">
    <property type="term" value="P:homophilic cell adhesion via plasma membrane adhesion molecules"/>
    <property type="evidence" value="ECO:0007669"/>
    <property type="project" value="InterPro"/>
</dbReference>
<reference evidence="10" key="3">
    <citation type="submission" date="2025-09" db="UniProtKB">
        <authorList>
            <consortium name="Ensembl"/>
        </authorList>
    </citation>
    <scope>IDENTIFICATION</scope>
</reference>
<dbReference type="PRINTS" id="PR00205">
    <property type="entry name" value="CADHERIN"/>
</dbReference>
<dbReference type="InterPro" id="IPR002126">
    <property type="entry name" value="Cadherin-like_dom"/>
</dbReference>
<sequence>QYSLHGPGSEDFSIDPDTGQLKTAQALDREKTPVYRLVAQATDGGGRFCLAEVHLTLLDVNDNPPAFSAPHYTASVYEDTATKALLTRIQAI</sequence>
<dbReference type="GO" id="GO:0005911">
    <property type="term" value="C:cell-cell junction"/>
    <property type="evidence" value="ECO:0007669"/>
    <property type="project" value="TreeGrafter"/>
</dbReference>
<organism evidence="10 11">
    <name type="scientific">Hucho hucho</name>
    <name type="common">huchen</name>
    <dbReference type="NCBI Taxonomy" id="62062"/>
    <lineage>
        <taxon>Eukaryota</taxon>
        <taxon>Metazoa</taxon>
        <taxon>Chordata</taxon>
        <taxon>Craniata</taxon>
        <taxon>Vertebrata</taxon>
        <taxon>Euteleostomi</taxon>
        <taxon>Actinopterygii</taxon>
        <taxon>Neopterygii</taxon>
        <taxon>Teleostei</taxon>
        <taxon>Protacanthopterygii</taxon>
        <taxon>Salmoniformes</taxon>
        <taxon>Salmonidae</taxon>
        <taxon>Salmoninae</taxon>
        <taxon>Hucho</taxon>
    </lineage>
</organism>
<evidence type="ECO:0000256" key="6">
    <source>
        <dbReference type="ARBA" id="ARBA00022989"/>
    </source>
</evidence>
<dbReference type="Ensembl" id="ENSHHUT00000016611.1">
    <property type="protein sequence ID" value="ENSHHUP00000016050.1"/>
    <property type="gene ID" value="ENSHHUG00000009969.1"/>
</dbReference>